<evidence type="ECO:0000256" key="1">
    <source>
        <dbReference type="SAM" id="MobiDB-lite"/>
    </source>
</evidence>
<evidence type="ECO:0000313" key="2">
    <source>
        <dbReference type="EMBL" id="RUS89026.1"/>
    </source>
</evidence>
<evidence type="ECO:0000313" key="3">
    <source>
        <dbReference type="Proteomes" id="UP000271974"/>
    </source>
</evidence>
<accession>A0A433U5B5</accession>
<feature type="compositionally biased region" description="Acidic residues" evidence="1">
    <location>
        <begin position="483"/>
        <end position="495"/>
    </location>
</feature>
<gene>
    <name evidence="2" type="ORF">EGW08_003197</name>
</gene>
<dbReference type="EMBL" id="RQTK01000068">
    <property type="protein sequence ID" value="RUS89026.1"/>
    <property type="molecule type" value="Genomic_DNA"/>
</dbReference>
<dbReference type="AlphaFoldDB" id="A0A433U5B5"/>
<organism evidence="2 3">
    <name type="scientific">Elysia chlorotica</name>
    <name type="common">Eastern emerald elysia</name>
    <name type="synonym">Sea slug</name>
    <dbReference type="NCBI Taxonomy" id="188477"/>
    <lineage>
        <taxon>Eukaryota</taxon>
        <taxon>Metazoa</taxon>
        <taxon>Spiralia</taxon>
        <taxon>Lophotrochozoa</taxon>
        <taxon>Mollusca</taxon>
        <taxon>Gastropoda</taxon>
        <taxon>Heterobranchia</taxon>
        <taxon>Euthyneura</taxon>
        <taxon>Panpulmonata</taxon>
        <taxon>Sacoglossa</taxon>
        <taxon>Placobranchoidea</taxon>
        <taxon>Plakobranchidae</taxon>
        <taxon>Elysia</taxon>
    </lineage>
</organism>
<name>A0A433U5B5_ELYCH</name>
<protein>
    <submittedName>
        <fullName evidence="2">Uncharacterized protein</fullName>
    </submittedName>
</protein>
<keyword evidence="3" id="KW-1185">Reference proteome</keyword>
<dbReference type="Proteomes" id="UP000271974">
    <property type="component" value="Unassembled WGS sequence"/>
</dbReference>
<feature type="region of interest" description="Disordered" evidence="1">
    <location>
        <begin position="476"/>
        <end position="496"/>
    </location>
</feature>
<reference evidence="2 3" key="1">
    <citation type="submission" date="2019-01" db="EMBL/GenBank/DDBJ databases">
        <title>A draft genome assembly of the solar-powered sea slug Elysia chlorotica.</title>
        <authorList>
            <person name="Cai H."/>
            <person name="Li Q."/>
            <person name="Fang X."/>
            <person name="Li J."/>
            <person name="Curtis N.E."/>
            <person name="Altenburger A."/>
            <person name="Shibata T."/>
            <person name="Feng M."/>
            <person name="Maeda T."/>
            <person name="Schwartz J.A."/>
            <person name="Shigenobu S."/>
            <person name="Lundholm N."/>
            <person name="Nishiyama T."/>
            <person name="Yang H."/>
            <person name="Hasebe M."/>
            <person name="Li S."/>
            <person name="Pierce S.K."/>
            <person name="Wang J."/>
        </authorList>
    </citation>
    <scope>NUCLEOTIDE SEQUENCE [LARGE SCALE GENOMIC DNA]</scope>
    <source>
        <strain evidence="2">EC2010</strain>
        <tissue evidence="2">Whole organism of an adult</tissue>
    </source>
</reference>
<proteinExistence type="predicted"/>
<feature type="non-terminal residue" evidence="2">
    <location>
        <position position="761"/>
    </location>
</feature>
<comment type="caution">
    <text evidence="2">The sequence shown here is derived from an EMBL/GenBank/DDBJ whole genome shotgun (WGS) entry which is preliminary data.</text>
</comment>
<feature type="region of interest" description="Disordered" evidence="1">
    <location>
        <begin position="380"/>
        <end position="422"/>
    </location>
</feature>
<feature type="compositionally biased region" description="Acidic residues" evidence="1">
    <location>
        <begin position="413"/>
        <end position="422"/>
    </location>
</feature>
<sequence length="761" mass="84166">MELFKECRFTLSDDIPNQEKALMHALISLGFQIKSVYPLVIEKDSLSTADIEALVRFLTEHKERHETLNPTATDGFSVSTHLSKMEPKVKTSSSQVPTAQGLQRREVAVCYSNEAVTASGDDGWVLSQTETLFEPNKSVEFESIESIRFLYEPNTELSSSPVSTAQGLRQREMAACNSNSGEYVTANEELDMDEKSEILESIRSLYEPDESSRSSELFGPVNRCVNLSKGKPPKVTPGVSFSDAEVFQSRKSDDCHSDETASLKLSEFLKLAPMPIMGQDAESTIESESKTFESFGLPLLNVETLQGTESTYGDSDTGAVVKDAAVAHIPKANNVCEHYTNMIRGFENFKPIKSVNNSEKRGKTSNPFFLNQNTEFPCSFSDEEASDSETLHMPPSLPDAKEVNSGSQRLNSEPEDSSLEDIDVDGSRKNAIVLSKTQSPEGCLSQAMINDQIVVEHSANGVADLFETPPVDHFKSPKRDLFENSDDDLSETPDEDLFKIPDEDFAGTPLNEEPRFLQNNKSENSTPVVPSASFHVEQLNLDEVNSLSGDQQTYVGNCRKPKLGAQKSKIKVGAKKKSLYIFGYSSLKISTKPTFEGNPDLVIVVGDLFSDFEQRENQQINTNFPQVQHSFVFRGGVQSFPLVLQLLIQDYNQENFSMAFTTLKEITISLEELSLVQSVVFTTSALYSSDFQAGAAPSDVDQGLVAAFTQHVCEFLETFKPHADKVRVTIATGPAAFQAVQKEIESTRNLKTRNATQSQRD</sequence>